<dbReference type="Pfam" id="PF07072">
    <property type="entry name" value="ZapD"/>
    <property type="match status" value="1"/>
</dbReference>
<dbReference type="InterPro" id="IPR027462">
    <property type="entry name" value="ZapD_C"/>
</dbReference>
<dbReference type="GO" id="GO:0005737">
    <property type="term" value="C:cytoplasm"/>
    <property type="evidence" value="ECO:0007669"/>
    <property type="project" value="UniProtKB-SubCell"/>
</dbReference>
<dbReference type="PANTHER" id="PTHR39455:SF1">
    <property type="entry name" value="CELL DIVISION PROTEIN ZAPD"/>
    <property type="match status" value="1"/>
</dbReference>
<dbReference type="Gene3D" id="1.10.3900.10">
    <property type="entry name" value="YacF-like"/>
    <property type="match status" value="1"/>
</dbReference>
<evidence type="ECO:0000256" key="4">
    <source>
        <dbReference type="ARBA" id="ARBA00023306"/>
    </source>
</evidence>
<keyword evidence="1 5" id="KW-0963">Cytoplasm</keyword>
<comment type="subunit">
    <text evidence="5">Interacts with FtsZ.</text>
</comment>
<organism evidence="6 7">
    <name type="scientific">Comamonas piscis</name>
    <dbReference type="NCBI Taxonomy" id="1562974"/>
    <lineage>
        <taxon>Bacteria</taxon>
        <taxon>Pseudomonadati</taxon>
        <taxon>Pseudomonadota</taxon>
        <taxon>Betaproteobacteria</taxon>
        <taxon>Burkholderiales</taxon>
        <taxon>Comamonadaceae</taxon>
        <taxon>Comamonas</taxon>
    </lineage>
</organism>
<dbReference type="GO" id="GO:0032153">
    <property type="term" value="C:cell division site"/>
    <property type="evidence" value="ECO:0007669"/>
    <property type="project" value="TreeGrafter"/>
</dbReference>
<dbReference type="RefSeq" id="WP_182325418.1">
    <property type="nucleotide sequence ID" value="NZ_CP058554.1"/>
</dbReference>
<dbReference type="EMBL" id="CP058554">
    <property type="protein sequence ID" value="QMV75160.1"/>
    <property type="molecule type" value="Genomic_DNA"/>
</dbReference>
<evidence type="ECO:0000256" key="5">
    <source>
        <dbReference type="HAMAP-Rule" id="MF_01092"/>
    </source>
</evidence>
<gene>
    <name evidence="5 6" type="primary">zapD</name>
    <name evidence="6" type="ORF">HS961_21205</name>
</gene>
<comment type="function">
    <text evidence="5">Cell division factor that enhances FtsZ-ring assembly. Directly interacts with FtsZ and promotes bundling of FtsZ protofilaments, with a reduction in FtsZ GTPase activity.</text>
</comment>
<name>A0A7G5EMD5_9BURK</name>
<dbReference type="InterPro" id="IPR036268">
    <property type="entry name" value="ZapD_sf"/>
</dbReference>
<evidence type="ECO:0000313" key="7">
    <source>
        <dbReference type="Proteomes" id="UP000515240"/>
    </source>
</evidence>
<dbReference type="Gene3D" id="2.60.440.10">
    <property type="entry name" value="YacF-like domains"/>
    <property type="match status" value="1"/>
</dbReference>
<reference evidence="6 7" key="1">
    <citation type="journal article" date="2020" name="G3 (Bethesda)">
        <title>CeMbio - The Caenorhabditis elegans Microbiome Resource.</title>
        <authorList>
            <person name="Dirksen P."/>
            <person name="Assie A."/>
            <person name="Zimmermann J."/>
            <person name="Zhang F."/>
            <person name="Tietje A.M."/>
            <person name="Marsh S.A."/>
            <person name="Felix M.A."/>
            <person name="Shapira M."/>
            <person name="Kaleta C."/>
            <person name="Schulenburg H."/>
            <person name="Samuel B."/>
        </authorList>
    </citation>
    <scope>NUCLEOTIDE SEQUENCE [LARGE SCALE GENOMIC DNA]</scope>
    <source>
        <strain evidence="6 7">BIGb0172</strain>
    </source>
</reference>
<keyword evidence="2 5" id="KW-0132">Cell division</keyword>
<comment type="subcellular location">
    <subcellularLocation>
        <location evidence="5">Cytoplasm</location>
    </subcellularLocation>
    <text evidence="5">Localizes to mid-cell in an FtsZ-dependent manner.</text>
</comment>
<evidence type="ECO:0000256" key="3">
    <source>
        <dbReference type="ARBA" id="ARBA00023210"/>
    </source>
</evidence>
<dbReference type="Proteomes" id="UP000515240">
    <property type="component" value="Chromosome"/>
</dbReference>
<dbReference type="InterPro" id="IPR009777">
    <property type="entry name" value="ZapD"/>
</dbReference>
<dbReference type="KEGG" id="cpis:HS961_21205"/>
<dbReference type="HAMAP" id="MF_01092">
    <property type="entry name" value="ZapD"/>
    <property type="match status" value="1"/>
</dbReference>
<keyword evidence="4 5" id="KW-0131">Cell cycle</keyword>
<keyword evidence="7" id="KW-1185">Reference proteome</keyword>
<keyword evidence="3 5" id="KW-0717">Septation</keyword>
<dbReference type="GO" id="GO:0043093">
    <property type="term" value="P:FtsZ-dependent cytokinesis"/>
    <property type="evidence" value="ECO:0007669"/>
    <property type="project" value="UniProtKB-UniRule"/>
</dbReference>
<dbReference type="AlphaFoldDB" id="A0A7G5EMD5"/>
<dbReference type="SUPFAM" id="SSF160950">
    <property type="entry name" value="YacF-like"/>
    <property type="match status" value="1"/>
</dbReference>
<dbReference type="NCBIfam" id="NF003656">
    <property type="entry name" value="PRK05287.1-4"/>
    <property type="match status" value="1"/>
</dbReference>
<dbReference type="GO" id="GO:0000917">
    <property type="term" value="P:division septum assembly"/>
    <property type="evidence" value="ECO:0007669"/>
    <property type="project" value="UniProtKB-KW"/>
</dbReference>
<evidence type="ECO:0000256" key="1">
    <source>
        <dbReference type="ARBA" id="ARBA00022490"/>
    </source>
</evidence>
<dbReference type="PANTHER" id="PTHR39455">
    <property type="entry name" value="CELL DIVISION PROTEIN ZAPD"/>
    <property type="match status" value="1"/>
</dbReference>
<protein>
    <recommendedName>
        <fullName evidence="5">Cell division protein ZapD</fullName>
    </recommendedName>
    <alternativeName>
        <fullName evidence="5">Z ring-associated protein D</fullName>
    </alternativeName>
</protein>
<comment type="similarity">
    <text evidence="5">Belongs to the ZapD family.</text>
</comment>
<accession>A0A7G5EMD5</accession>
<evidence type="ECO:0000256" key="2">
    <source>
        <dbReference type="ARBA" id="ARBA00022618"/>
    </source>
</evidence>
<evidence type="ECO:0000313" key="6">
    <source>
        <dbReference type="EMBL" id="QMV75160.1"/>
    </source>
</evidence>
<sequence length="251" mass="28718">MIIYEYPFNERVRAYLRLEYLLRRLDVLLQRDTDIDHHFAITTLFEVMDVASRSDLKTDLLKDLERQRQQFNAYRDNPMISVDMLDKVIGQIDAAHAQLRAQNGKPSQLLIENEWLMAIRNRTGIPGGTCTFDLPSYHAWLHADSSSRRADLQGWTASFAPLASALILLLRMFRDAGAPQRIATVRGQFQQNLPQGRVYQLLRLKIDPSANLVPEISGNRLMISIRMLQKTESGQLGLTTQDGQYEMVLCA</sequence>
<proteinExistence type="inferred from homology"/>